<dbReference type="PANTHER" id="PTHR43140:SF1">
    <property type="entry name" value="TYPE I RESTRICTION ENZYME ECOKI SPECIFICITY SUBUNIT"/>
    <property type="match status" value="1"/>
</dbReference>
<dbReference type="CDD" id="cd17266">
    <property type="entry name" value="RMtype1_S_Sau1132ORF3780P-TRD2-CR2_like"/>
    <property type="match status" value="1"/>
</dbReference>
<dbReference type="PANTHER" id="PTHR43140">
    <property type="entry name" value="TYPE-1 RESTRICTION ENZYME ECOKI SPECIFICITY PROTEIN"/>
    <property type="match status" value="1"/>
</dbReference>
<dbReference type="GO" id="GO:0003677">
    <property type="term" value="F:DNA binding"/>
    <property type="evidence" value="ECO:0007669"/>
    <property type="project" value="UniProtKB-KW"/>
</dbReference>
<evidence type="ECO:0000256" key="3">
    <source>
        <dbReference type="ARBA" id="ARBA00023125"/>
    </source>
</evidence>
<dbReference type="Gene3D" id="3.90.220.20">
    <property type="entry name" value="DNA methylase specificity domains"/>
    <property type="match status" value="2"/>
</dbReference>
<dbReference type="Proteomes" id="UP001200537">
    <property type="component" value="Unassembled WGS sequence"/>
</dbReference>
<feature type="domain" description="Type I restriction modification DNA specificity" evidence="5">
    <location>
        <begin position="3"/>
        <end position="56"/>
    </location>
</feature>
<organism evidence="6 7">
    <name type="scientific">Varibaculum cambriense</name>
    <dbReference type="NCBI Taxonomy" id="184870"/>
    <lineage>
        <taxon>Bacteria</taxon>
        <taxon>Bacillati</taxon>
        <taxon>Actinomycetota</taxon>
        <taxon>Actinomycetes</taxon>
        <taxon>Actinomycetales</taxon>
        <taxon>Actinomycetaceae</taxon>
        <taxon>Varibaculum</taxon>
    </lineage>
</organism>
<evidence type="ECO:0000313" key="6">
    <source>
        <dbReference type="EMBL" id="MCG4618621.1"/>
    </source>
</evidence>
<dbReference type="InterPro" id="IPR000055">
    <property type="entry name" value="Restrct_endonuc_typeI_TRD"/>
</dbReference>
<dbReference type="EMBL" id="JAKNHJ010000020">
    <property type="protein sequence ID" value="MCG4618621.1"/>
    <property type="molecule type" value="Genomic_DNA"/>
</dbReference>
<evidence type="ECO:0000256" key="4">
    <source>
        <dbReference type="ARBA" id="ARBA00038652"/>
    </source>
</evidence>
<evidence type="ECO:0000256" key="1">
    <source>
        <dbReference type="ARBA" id="ARBA00010923"/>
    </source>
</evidence>
<evidence type="ECO:0000313" key="7">
    <source>
        <dbReference type="Proteomes" id="UP001200537"/>
    </source>
</evidence>
<sequence>MRKQIIKCANGVTRYNISKKALAKIKFPVPPLEVQNEIVRILDSFTELEAELEAGLEARRKQYEYYRDSLLKNVRNSEEKSIADLIIDVKSGKSKKSDWAEDGLFPLFGSTGKIATTNRSLYSGSAILIARVGAYAGKVYVVDGDYGVSDNALIMHPNPSWNLRYAFHQLTAINLRNLAKGGGQPLVTGGDLKKMVIKVPPLSEQERIVAILDKFDALVNDLSSGLPAEIEARRKQYEYYRDRLLIFTPSN</sequence>
<dbReference type="SUPFAM" id="SSF116734">
    <property type="entry name" value="DNA methylase specificity domain"/>
    <property type="match status" value="2"/>
</dbReference>
<name>A0AAJ1EYS7_9ACTO</name>
<evidence type="ECO:0000259" key="5">
    <source>
        <dbReference type="Pfam" id="PF01420"/>
    </source>
</evidence>
<dbReference type="GO" id="GO:0016787">
    <property type="term" value="F:hydrolase activity"/>
    <property type="evidence" value="ECO:0007669"/>
    <property type="project" value="UniProtKB-KW"/>
</dbReference>
<comment type="subunit">
    <text evidence="4">The methyltransferase is composed of M and S polypeptides.</text>
</comment>
<keyword evidence="6" id="KW-0255">Endonuclease</keyword>
<dbReference type="AlphaFoldDB" id="A0AAJ1EYS7"/>
<dbReference type="EC" id="3.1.21.-" evidence="6"/>
<evidence type="ECO:0000256" key="2">
    <source>
        <dbReference type="ARBA" id="ARBA00022747"/>
    </source>
</evidence>
<dbReference type="Pfam" id="PF01420">
    <property type="entry name" value="Methylase_S"/>
    <property type="match status" value="2"/>
</dbReference>
<dbReference type="GO" id="GO:0004519">
    <property type="term" value="F:endonuclease activity"/>
    <property type="evidence" value="ECO:0007669"/>
    <property type="project" value="UniProtKB-KW"/>
</dbReference>
<dbReference type="InterPro" id="IPR044946">
    <property type="entry name" value="Restrct_endonuc_typeI_TRD_sf"/>
</dbReference>
<proteinExistence type="inferred from homology"/>
<dbReference type="GO" id="GO:0009307">
    <property type="term" value="P:DNA restriction-modification system"/>
    <property type="evidence" value="ECO:0007669"/>
    <property type="project" value="UniProtKB-KW"/>
</dbReference>
<gene>
    <name evidence="6" type="ORF">L0M99_08980</name>
</gene>
<comment type="similarity">
    <text evidence="1">Belongs to the type-I restriction system S methylase family.</text>
</comment>
<dbReference type="InterPro" id="IPR051212">
    <property type="entry name" value="Type-I_RE_S_subunit"/>
</dbReference>
<keyword evidence="6" id="KW-0540">Nuclease</keyword>
<protein>
    <submittedName>
        <fullName evidence="6">Restriction endonuclease subunit S</fullName>
        <ecNumber evidence="6">3.1.21.-</ecNumber>
    </submittedName>
</protein>
<keyword evidence="3" id="KW-0238">DNA-binding</keyword>
<comment type="caution">
    <text evidence="6">The sequence shown here is derived from an EMBL/GenBank/DDBJ whole genome shotgun (WGS) entry which is preliminary data.</text>
</comment>
<keyword evidence="6" id="KW-0378">Hydrolase</keyword>
<dbReference type="RefSeq" id="WP_238128392.1">
    <property type="nucleotide sequence ID" value="NZ_JAKNHJ010000020.1"/>
</dbReference>
<reference evidence="6" key="1">
    <citation type="submission" date="2022-01" db="EMBL/GenBank/DDBJ databases">
        <title>Collection of gut derived symbiotic bacterial strains cultured from healthy donors.</title>
        <authorList>
            <person name="Lin H."/>
            <person name="Kohout C."/>
            <person name="Waligurski E."/>
            <person name="Pamer E.G."/>
        </authorList>
    </citation>
    <scope>NUCLEOTIDE SEQUENCE</scope>
    <source>
        <strain evidence="6">DFI.7.46</strain>
    </source>
</reference>
<keyword evidence="2" id="KW-0680">Restriction system</keyword>
<accession>A0AAJ1EYS7</accession>
<feature type="domain" description="Type I restriction modification DNA specificity" evidence="5">
    <location>
        <begin position="78"/>
        <end position="232"/>
    </location>
</feature>